<evidence type="ECO:0000256" key="4">
    <source>
        <dbReference type="RuleBase" id="RU367086"/>
    </source>
</evidence>
<comment type="subcellular location">
    <subcellularLocation>
        <location evidence="1 4">Nucleus</location>
        <location evidence="1 4">Nucleolus</location>
    </subcellularLocation>
</comment>
<feature type="domain" description="Brix" evidence="6">
    <location>
        <begin position="1"/>
        <end position="220"/>
    </location>
</feature>
<dbReference type="Gramene" id="Pp3c26_6490V3.1">
    <property type="protein sequence ID" value="Pp3c26_6490V3.1"/>
    <property type="gene ID" value="Pp3c26_6490"/>
</dbReference>
<evidence type="ECO:0000256" key="1">
    <source>
        <dbReference type="ARBA" id="ARBA00004604"/>
    </source>
</evidence>
<sequence length="333" mass="37733">MLRVVKPKTKRAKRELEKRAPKLEENSKKLLLLHGTKSTTHIKQALSDFYHLRKDSGETSLEFLSQKTDCSLFAFGSHSKKRPDNLVLGRMFDHHVYDMMEVGIENFKSIESLGGRKKASPQAGSKPCFAFVGEKFESDPKFRHFRELIVDFMRGEVVETINLQGLDRVFLCVAVRDKVVFKHCAISFKKSGTKVPRVELIEFGPCMDMVLRRNREPSADLWKDSMRLAPKTTKKKIKNVSTDSLAGKVGRMYVPAQEVGDMALTKMKGLKRERRATAVDKAASKQDKSDSGVSDVTMGETENESSASPNKKLKKQWLESCLGNDNELQNLFR</sequence>
<dbReference type="EnsemblPlants" id="Pp3c26_6490V3.2">
    <property type="protein sequence ID" value="Pp3c26_6490V3.2"/>
    <property type="gene ID" value="Pp3c26_6490"/>
</dbReference>
<proteinExistence type="inferred from homology"/>
<dbReference type="SMART" id="SM00879">
    <property type="entry name" value="Brix"/>
    <property type="match status" value="1"/>
</dbReference>
<dbReference type="GO" id="GO:0000027">
    <property type="term" value="P:ribosomal large subunit assembly"/>
    <property type="evidence" value="ECO:0007669"/>
    <property type="project" value="InterPro"/>
</dbReference>
<dbReference type="GO" id="GO:0005730">
    <property type="term" value="C:nucleolus"/>
    <property type="evidence" value="ECO:0000318"/>
    <property type="project" value="GO_Central"/>
</dbReference>
<dbReference type="FunCoup" id="A0A2K1IC30">
    <property type="interactions" value="3725"/>
</dbReference>
<dbReference type="InterPro" id="IPR039770">
    <property type="entry name" value="Rpf2"/>
</dbReference>
<dbReference type="PROSITE" id="PS50833">
    <property type="entry name" value="BRIX"/>
    <property type="match status" value="1"/>
</dbReference>
<evidence type="ECO:0000313" key="7">
    <source>
        <dbReference type="EMBL" id="PNR26832.1"/>
    </source>
</evidence>
<dbReference type="PaxDb" id="3218-PP1S256_35V6.1"/>
<reference evidence="7 9" key="1">
    <citation type="journal article" date="2008" name="Science">
        <title>The Physcomitrella genome reveals evolutionary insights into the conquest of land by plants.</title>
        <authorList>
            <person name="Rensing S."/>
            <person name="Lang D."/>
            <person name="Zimmer A."/>
            <person name="Terry A."/>
            <person name="Salamov A."/>
            <person name="Shapiro H."/>
            <person name="Nishiyama T."/>
            <person name="Perroud P.-F."/>
            <person name="Lindquist E."/>
            <person name="Kamisugi Y."/>
            <person name="Tanahashi T."/>
            <person name="Sakakibara K."/>
            <person name="Fujita T."/>
            <person name="Oishi K."/>
            <person name="Shin-I T."/>
            <person name="Kuroki Y."/>
            <person name="Toyoda A."/>
            <person name="Suzuki Y."/>
            <person name="Hashimoto A."/>
            <person name="Yamaguchi K."/>
            <person name="Sugano A."/>
            <person name="Kohara Y."/>
            <person name="Fujiyama A."/>
            <person name="Anterola A."/>
            <person name="Aoki S."/>
            <person name="Ashton N."/>
            <person name="Barbazuk W.B."/>
            <person name="Barker E."/>
            <person name="Bennetzen J."/>
            <person name="Bezanilla M."/>
            <person name="Blankenship R."/>
            <person name="Cho S.H."/>
            <person name="Dutcher S."/>
            <person name="Estelle M."/>
            <person name="Fawcett J.A."/>
            <person name="Gundlach H."/>
            <person name="Hanada K."/>
            <person name="Heyl A."/>
            <person name="Hicks K.A."/>
            <person name="Hugh J."/>
            <person name="Lohr M."/>
            <person name="Mayer K."/>
            <person name="Melkozernov A."/>
            <person name="Murata T."/>
            <person name="Nelson D."/>
            <person name="Pils B."/>
            <person name="Prigge M."/>
            <person name="Reiss B."/>
            <person name="Renner T."/>
            <person name="Rombauts S."/>
            <person name="Rushton P."/>
            <person name="Sanderfoot A."/>
            <person name="Schween G."/>
            <person name="Shiu S.-H."/>
            <person name="Stueber K."/>
            <person name="Theodoulou F.L."/>
            <person name="Tu H."/>
            <person name="Van de Peer Y."/>
            <person name="Verrier P.J."/>
            <person name="Waters E."/>
            <person name="Wood A."/>
            <person name="Yang L."/>
            <person name="Cove D."/>
            <person name="Cuming A."/>
            <person name="Hasebe M."/>
            <person name="Lucas S."/>
            <person name="Mishler D.B."/>
            <person name="Reski R."/>
            <person name="Grigoriev I."/>
            <person name="Quatrano R.S."/>
            <person name="Boore J.L."/>
        </authorList>
    </citation>
    <scope>NUCLEOTIDE SEQUENCE [LARGE SCALE GENOMIC DNA]</scope>
    <source>
        <strain evidence="8 9">cv. Gransden 2004</strain>
    </source>
</reference>
<name>A0A2K1IC30_PHYPA</name>
<dbReference type="Proteomes" id="UP000006727">
    <property type="component" value="Chromosome 26"/>
</dbReference>
<evidence type="ECO:0000259" key="6">
    <source>
        <dbReference type="PROSITE" id="PS50833"/>
    </source>
</evidence>
<dbReference type="Pfam" id="PF04427">
    <property type="entry name" value="Brix"/>
    <property type="match status" value="1"/>
</dbReference>
<evidence type="ECO:0000256" key="2">
    <source>
        <dbReference type="ARBA" id="ARBA00010782"/>
    </source>
</evidence>
<keyword evidence="9" id="KW-1185">Reference proteome</keyword>
<feature type="compositionally biased region" description="Basic residues" evidence="5">
    <location>
        <begin position="1"/>
        <end position="13"/>
    </location>
</feature>
<feature type="region of interest" description="Disordered" evidence="5">
    <location>
        <begin position="1"/>
        <end position="20"/>
    </location>
</feature>
<evidence type="ECO:0000313" key="9">
    <source>
        <dbReference type="Proteomes" id="UP000006727"/>
    </source>
</evidence>
<dbReference type="PANTHER" id="PTHR12728:SF0">
    <property type="entry name" value="RIBOSOME PRODUCTION FACTOR 2 HOMOLOG"/>
    <property type="match status" value="1"/>
</dbReference>
<dbReference type="EnsemblPlants" id="Pp3c26_6490V3.1">
    <property type="protein sequence ID" value="Pp3c26_6490V3.1"/>
    <property type="gene ID" value="Pp3c26_6490"/>
</dbReference>
<reference evidence="8" key="3">
    <citation type="submission" date="2020-12" db="UniProtKB">
        <authorList>
            <consortium name="EnsemblPlants"/>
        </authorList>
    </citation>
    <scope>IDENTIFICATION</scope>
</reference>
<protein>
    <recommendedName>
        <fullName evidence="4">Ribosome production factor 2 homolog</fullName>
    </recommendedName>
    <alternativeName>
        <fullName evidence="4">Ribosome biogenesis protein RPF2 homolog</fullName>
    </alternativeName>
</protein>
<gene>
    <name evidence="7" type="ORF">PHYPA_030313</name>
</gene>
<feature type="region of interest" description="Disordered" evidence="5">
    <location>
        <begin position="276"/>
        <end position="314"/>
    </location>
</feature>
<evidence type="ECO:0000256" key="3">
    <source>
        <dbReference type="ARBA" id="ARBA00023242"/>
    </source>
</evidence>
<dbReference type="STRING" id="3218.A0A2K1IC30"/>
<dbReference type="AlphaFoldDB" id="A0A2K1IC30"/>
<comment type="similarity">
    <text evidence="2 4">Belongs to the RPF2 family.</text>
</comment>
<dbReference type="InParanoid" id="A0A2K1IC30"/>
<evidence type="ECO:0000256" key="5">
    <source>
        <dbReference type="SAM" id="MobiDB-lite"/>
    </source>
</evidence>
<feature type="compositionally biased region" description="Basic and acidic residues" evidence="5">
    <location>
        <begin position="276"/>
        <end position="290"/>
    </location>
</feature>
<reference evidence="7 9" key="2">
    <citation type="journal article" date="2018" name="Plant J.">
        <title>The Physcomitrella patens chromosome-scale assembly reveals moss genome structure and evolution.</title>
        <authorList>
            <person name="Lang D."/>
            <person name="Ullrich K.K."/>
            <person name="Murat F."/>
            <person name="Fuchs J."/>
            <person name="Jenkins J."/>
            <person name="Haas F.B."/>
            <person name="Piednoel M."/>
            <person name="Gundlach H."/>
            <person name="Van Bel M."/>
            <person name="Meyberg R."/>
            <person name="Vives C."/>
            <person name="Morata J."/>
            <person name="Symeonidi A."/>
            <person name="Hiss M."/>
            <person name="Muchero W."/>
            <person name="Kamisugi Y."/>
            <person name="Saleh O."/>
            <person name="Blanc G."/>
            <person name="Decker E.L."/>
            <person name="van Gessel N."/>
            <person name="Grimwood J."/>
            <person name="Hayes R.D."/>
            <person name="Graham S.W."/>
            <person name="Gunter L.E."/>
            <person name="McDaniel S.F."/>
            <person name="Hoernstein S.N.W."/>
            <person name="Larsson A."/>
            <person name="Li F.W."/>
            <person name="Perroud P.F."/>
            <person name="Phillips J."/>
            <person name="Ranjan P."/>
            <person name="Rokshar D.S."/>
            <person name="Rothfels C.J."/>
            <person name="Schneider L."/>
            <person name="Shu S."/>
            <person name="Stevenson D.W."/>
            <person name="Thummler F."/>
            <person name="Tillich M."/>
            <person name="Villarreal Aguilar J.C."/>
            <person name="Widiez T."/>
            <person name="Wong G.K."/>
            <person name="Wymore A."/>
            <person name="Zhang Y."/>
            <person name="Zimmer A.D."/>
            <person name="Quatrano R.S."/>
            <person name="Mayer K.F.X."/>
            <person name="Goodstein D."/>
            <person name="Casacuberta J.M."/>
            <person name="Vandepoele K."/>
            <person name="Reski R."/>
            <person name="Cuming A.C."/>
            <person name="Tuskan G.A."/>
            <person name="Maumus F."/>
            <person name="Salse J."/>
            <person name="Schmutz J."/>
            <person name="Rensing S.A."/>
        </authorList>
    </citation>
    <scope>NUCLEOTIDE SEQUENCE [LARGE SCALE GENOMIC DNA]</scope>
    <source>
        <strain evidence="8 9">cv. Gransden 2004</strain>
    </source>
</reference>
<dbReference type="GO" id="GO:0019843">
    <property type="term" value="F:rRNA binding"/>
    <property type="evidence" value="ECO:0000318"/>
    <property type="project" value="GO_Central"/>
</dbReference>
<dbReference type="Gramene" id="Pp3c26_6490V3.2">
    <property type="protein sequence ID" value="Pp3c26_6490V3.2"/>
    <property type="gene ID" value="Pp3c26_6490"/>
</dbReference>
<dbReference type="PANTHER" id="PTHR12728">
    <property type="entry name" value="BRIX DOMAIN CONTAINING PROTEIN"/>
    <property type="match status" value="1"/>
</dbReference>
<dbReference type="InterPro" id="IPR007109">
    <property type="entry name" value="Brix"/>
</dbReference>
<evidence type="ECO:0000313" key="8">
    <source>
        <dbReference type="EnsemblPlants" id="Pp3c26_6490V3.1"/>
    </source>
</evidence>
<organism evidence="7">
    <name type="scientific">Physcomitrium patens</name>
    <name type="common">Spreading-leaved earth moss</name>
    <name type="synonym">Physcomitrella patens</name>
    <dbReference type="NCBI Taxonomy" id="3218"/>
    <lineage>
        <taxon>Eukaryota</taxon>
        <taxon>Viridiplantae</taxon>
        <taxon>Streptophyta</taxon>
        <taxon>Embryophyta</taxon>
        <taxon>Bryophyta</taxon>
        <taxon>Bryophytina</taxon>
        <taxon>Bryopsida</taxon>
        <taxon>Funariidae</taxon>
        <taxon>Funariales</taxon>
        <taxon>Funariaceae</taxon>
        <taxon>Physcomitrium</taxon>
    </lineage>
</organism>
<accession>A0A2K1IC30</accession>
<keyword evidence="3 4" id="KW-0539">Nucleus</keyword>
<dbReference type="EMBL" id="ABEU02000026">
    <property type="protein sequence ID" value="PNR26832.1"/>
    <property type="molecule type" value="Genomic_DNA"/>
</dbReference>
<dbReference type="GO" id="GO:0000463">
    <property type="term" value="P:maturation of LSU-rRNA from tricistronic rRNA transcript (SSU-rRNA, 5.8S rRNA, LSU-rRNA)"/>
    <property type="evidence" value="ECO:0000318"/>
    <property type="project" value="GO_Central"/>
</dbReference>